<dbReference type="Proteomes" id="UP001139311">
    <property type="component" value="Unassembled WGS sequence"/>
</dbReference>
<dbReference type="AlphaFoldDB" id="A0A9X1LAB0"/>
<sequence length="87" mass="9471">MGEIDRTGRVPQCGDKDARKHLIGAANVLLTRIRRPTARQARSLAFAERSGVKKAKVAVTRKLAGHPPSHVAGRNRVPLERRAAKAT</sequence>
<dbReference type="EMBL" id="JAJAQI010000053">
    <property type="protein sequence ID" value="MCB4824816.1"/>
    <property type="molecule type" value="Genomic_DNA"/>
</dbReference>
<comment type="caution">
    <text evidence="2">The sequence shown here is derived from an EMBL/GenBank/DDBJ whole genome shotgun (WGS) entry which is preliminary data.</text>
</comment>
<organism evidence="2 3">
    <name type="scientific">Roseicella aerolata</name>
    <dbReference type="NCBI Taxonomy" id="2883479"/>
    <lineage>
        <taxon>Bacteria</taxon>
        <taxon>Pseudomonadati</taxon>
        <taxon>Pseudomonadota</taxon>
        <taxon>Alphaproteobacteria</taxon>
        <taxon>Acetobacterales</taxon>
        <taxon>Roseomonadaceae</taxon>
        <taxon>Roseicella</taxon>
    </lineage>
</organism>
<gene>
    <name evidence="2" type="ORF">LHA35_24095</name>
</gene>
<evidence type="ECO:0000256" key="1">
    <source>
        <dbReference type="SAM" id="MobiDB-lite"/>
    </source>
</evidence>
<proteinExistence type="predicted"/>
<protein>
    <recommendedName>
        <fullName evidence="4">Transposase</fullName>
    </recommendedName>
</protein>
<feature type="region of interest" description="Disordered" evidence="1">
    <location>
        <begin position="65"/>
        <end position="87"/>
    </location>
</feature>
<reference evidence="2" key="1">
    <citation type="submission" date="2021-10" db="EMBL/GenBank/DDBJ databases">
        <title>Roseicella aerolatum sp. nov., isolated from aerosols of e-waste dismantling site.</title>
        <authorList>
            <person name="Qin T."/>
        </authorList>
    </citation>
    <scope>NUCLEOTIDE SEQUENCE</scope>
    <source>
        <strain evidence="2">GB24</strain>
    </source>
</reference>
<evidence type="ECO:0000313" key="2">
    <source>
        <dbReference type="EMBL" id="MCB4824816.1"/>
    </source>
</evidence>
<feature type="compositionally biased region" description="Basic and acidic residues" evidence="1">
    <location>
        <begin position="77"/>
        <end position="87"/>
    </location>
</feature>
<evidence type="ECO:0000313" key="3">
    <source>
        <dbReference type="Proteomes" id="UP001139311"/>
    </source>
</evidence>
<dbReference type="RefSeq" id="WP_226613320.1">
    <property type="nucleotide sequence ID" value="NZ_JAJAQI010000053.1"/>
</dbReference>
<keyword evidence="3" id="KW-1185">Reference proteome</keyword>
<evidence type="ECO:0008006" key="4">
    <source>
        <dbReference type="Google" id="ProtNLM"/>
    </source>
</evidence>
<accession>A0A9X1LAB0</accession>
<name>A0A9X1LAB0_9PROT</name>